<dbReference type="InterPro" id="IPR011877">
    <property type="entry name" value="Ribokinase"/>
</dbReference>
<dbReference type="EMBL" id="JAUJEB010000002">
    <property type="protein sequence ID" value="MDN5213200.1"/>
    <property type="molecule type" value="Genomic_DNA"/>
</dbReference>
<dbReference type="Pfam" id="PF00294">
    <property type="entry name" value="PfkB"/>
    <property type="match status" value="1"/>
</dbReference>
<dbReference type="PANTHER" id="PTHR10584:SF166">
    <property type="entry name" value="RIBOKINASE"/>
    <property type="match status" value="1"/>
</dbReference>
<comment type="function">
    <text evidence="9">Catalyzes the phosphorylation of ribose at O-5 in a reaction requiring ATP and magnesium. The resulting D-ribose-5-phosphate can then be used either for sythesis of nucleotides, histidine, and tryptophan, or as a component of the pentose phosphate pathway.</text>
</comment>
<evidence type="ECO:0000256" key="1">
    <source>
        <dbReference type="ARBA" id="ARBA00022679"/>
    </source>
</evidence>
<evidence type="ECO:0000256" key="3">
    <source>
        <dbReference type="ARBA" id="ARBA00022741"/>
    </source>
</evidence>
<dbReference type="InterPro" id="IPR011611">
    <property type="entry name" value="PfkB_dom"/>
</dbReference>
<feature type="binding site" evidence="9">
    <location>
        <position position="284"/>
    </location>
    <ligand>
        <name>K(+)</name>
        <dbReference type="ChEBI" id="CHEBI:29103"/>
    </ligand>
</feature>
<dbReference type="Gene3D" id="3.40.1190.20">
    <property type="match status" value="1"/>
</dbReference>
<evidence type="ECO:0000256" key="9">
    <source>
        <dbReference type="HAMAP-Rule" id="MF_01987"/>
    </source>
</evidence>
<dbReference type="GO" id="GO:0004747">
    <property type="term" value="F:ribokinase activity"/>
    <property type="evidence" value="ECO:0007669"/>
    <property type="project" value="UniProtKB-EC"/>
</dbReference>
<feature type="binding site" evidence="9">
    <location>
        <begin position="222"/>
        <end position="227"/>
    </location>
    <ligand>
        <name>ATP</name>
        <dbReference type="ChEBI" id="CHEBI:30616"/>
    </ligand>
</feature>
<feature type="binding site" evidence="9">
    <location>
        <begin position="13"/>
        <end position="15"/>
    </location>
    <ligand>
        <name>substrate</name>
    </ligand>
</feature>
<dbReference type="InterPro" id="IPR002139">
    <property type="entry name" value="Ribo/fructo_kinase"/>
</dbReference>
<evidence type="ECO:0000256" key="6">
    <source>
        <dbReference type="ARBA" id="ARBA00022842"/>
    </source>
</evidence>
<reference evidence="12" key="1">
    <citation type="submission" date="2023-06" db="EMBL/GenBank/DDBJ databases">
        <title>Genomic of Agaribacillus aureum.</title>
        <authorList>
            <person name="Wang G."/>
        </authorList>
    </citation>
    <scope>NUCLEOTIDE SEQUENCE</scope>
    <source>
        <strain evidence="12">BMA12</strain>
    </source>
</reference>
<dbReference type="SUPFAM" id="SSF53613">
    <property type="entry name" value="Ribokinase-like"/>
    <property type="match status" value="1"/>
</dbReference>
<dbReference type="NCBIfam" id="NF008353">
    <property type="entry name" value="PRK11142.1"/>
    <property type="match status" value="1"/>
</dbReference>
<feature type="binding site" evidence="9">
    <location>
        <position position="287"/>
    </location>
    <ligand>
        <name>K(+)</name>
        <dbReference type="ChEBI" id="CHEBI:29103"/>
    </ligand>
</feature>
<feature type="binding site" evidence="9">
    <location>
        <position position="248"/>
    </location>
    <ligand>
        <name>K(+)</name>
        <dbReference type="ChEBI" id="CHEBI:29103"/>
    </ligand>
</feature>
<evidence type="ECO:0000256" key="10">
    <source>
        <dbReference type="NCBIfam" id="TIGR02152"/>
    </source>
</evidence>
<keyword evidence="5 9" id="KW-0067">ATP-binding</keyword>
<dbReference type="PANTHER" id="PTHR10584">
    <property type="entry name" value="SUGAR KINASE"/>
    <property type="match status" value="1"/>
</dbReference>
<feature type="binding site" evidence="9">
    <location>
        <position position="254"/>
    </location>
    <ligand>
        <name>substrate</name>
    </ligand>
</feature>
<comment type="caution">
    <text evidence="12">The sequence shown here is derived from an EMBL/GenBank/DDBJ whole genome shotgun (WGS) entry which is preliminary data.</text>
</comment>
<sequence>MASKKITVIGSSNTDMVLKSSHLPAPGETVLGGNFAMKAGGKGANQAVAAAKLRGDVTFIAKVGNDIFGEQAIANFKDQGIDTRFITKDETVASGVALIMVDAQGENSISVALGANDRLSKDDLNPAIELLKESSYVLMQLESPMALVEHVAMLSQELGFRLVLNPAPAQQLSNNVLQSLYMLTPNSVEAELLSGIKVIDEATARKAATKLRETGVEIVIITMGSKGAYVLSVALDELIPCPKVQAVDTTAAGDTFNGSLLVALSEGQHLREAIVFANRAAAYSVGILGAQNSAPSREDLETII</sequence>
<dbReference type="PRINTS" id="PR00990">
    <property type="entry name" value="RIBOKINASE"/>
</dbReference>
<evidence type="ECO:0000256" key="8">
    <source>
        <dbReference type="ARBA" id="ARBA00023277"/>
    </source>
</evidence>
<comment type="caution">
    <text evidence="9">Lacks conserved residue(s) required for the propagation of feature annotation.</text>
</comment>
<feature type="binding site" evidence="9">
    <location>
        <position position="278"/>
    </location>
    <ligand>
        <name>ATP</name>
        <dbReference type="ChEBI" id="CHEBI:30616"/>
    </ligand>
</feature>
<evidence type="ECO:0000313" key="13">
    <source>
        <dbReference type="Proteomes" id="UP001172083"/>
    </source>
</evidence>
<dbReference type="InterPro" id="IPR029056">
    <property type="entry name" value="Ribokinase-like"/>
</dbReference>
<keyword evidence="6 9" id="KW-0460">Magnesium</keyword>
<comment type="similarity">
    <text evidence="9">Belongs to the carbohydrate kinase PfkB family. Ribokinase subfamily.</text>
</comment>
<comment type="activity regulation">
    <text evidence="9">Activated by a monovalent cation that binds near, but not in, the active site. The most likely occupant of the site in vivo is potassium. Ion binding induces a conformational change that may alter substrate affinity.</text>
</comment>
<organism evidence="12 13">
    <name type="scientific">Agaribacillus aureus</name>
    <dbReference type="NCBI Taxonomy" id="3051825"/>
    <lineage>
        <taxon>Bacteria</taxon>
        <taxon>Pseudomonadati</taxon>
        <taxon>Bacteroidota</taxon>
        <taxon>Cytophagia</taxon>
        <taxon>Cytophagales</taxon>
        <taxon>Splendidivirgaceae</taxon>
        <taxon>Agaribacillus</taxon>
    </lineage>
</organism>
<feature type="binding site" evidence="9">
    <location>
        <position position="142"/>
    </location>
    <ligand>
        <name>substrate</name>
    </ligand>
</feature>
<feature type="binding site" evidence="9">
    <location>
        <begin position="253"/>
        <end position="254"/>
    </location>
    <ligand>
        <name>ATP</name>
        <dbReference type="ChEBI" id="CHEBI:30616"/>
    </ligand>
</feature>
<dbReference type="Proteomes" id="UP001172083">
    <property type="component" value="Unassembled WGS sequence"/>
</dbReference>
<keyword evidence="2 9" id="KW-0479">Metal-binding</keyword>
<evidence type="ECO:0000256" key="7">
    <source>
        <dbReference type="ARBA" id="ARBA00022958"/>
    </source>
</evidence>
<protein>
    <recommendedName>
        <fullName evidence="9 10">Ribokinase</fullName>
        <shortName evidence="9">RK</shortName>
        <ecNumber evidence="9 10">2.7.1.15</ecNumber>
    </recommendedName>
</protein>
<dbReference type="EC" id="2.7.1.15" evidence="9 10"/>
<comment type="pathway">
    <text evidence="9">Carbohydrate metabolism; D-ribose degradation; D-ribose 5-phosphate from beta-D-ribopyranose: step 2/2.</text>
</comment>
<accession>A0ABT8L8U9</accession>
<keyword evidence="8 9" id="KW-0119">Carbohydrate metabolism</keyword>
<feature type="binding site" evidence="9">
    <location>
        <position position="293"/>
    </location>
    <ligand>
        <name>K(+)</name>
        <dbReference type="ChEBI" id="CHEBI:29103"/>
    </ligand>
</feature>
<feature type="binding site" evidence="9">
    <location>
        <position position="186"/>
    </location>
    <ligand>
        <name>ATP</name>
        <dbReference type="ChEBI" id="CHEBI:30616"/>
    </ligand>
</feature>
<comment type="cofactor">
    <cofactor evidence="9">
        <name>Mg(2+)</name>
        <dbReference type="ChEBI" id="CHEBI:18420"/>
    </cofactor>
    <text evidence="9">Requires a divalent cation, most likely magnesium in vivo, as an electrophilic catalyst to aid phosphoryl group transfer. It is the chelate of the metal and the nucleotide that is the actual substrate.</text>
</comment>
<keyword evidence="9" id="KW-0963">Cytoplasm</keyword>
<gene>
    <name evidence="9 12" type="primary">rbsK</name>
    <name evidence="12" type="ORF">QQ020_14120</name>
</gene>
<feature type="binding site" evidence="9">
    <location>
        <position position="250"/>
    </location>
    <ligand>
        <name>K(+)</name>
        <dbReference type="ChEBI" id="CHEBI:29103"/>
    </ligand>
</feature>
<comment type="subcellular location">
    <subcellularLocation>
        <location evidence="9">Cytoplasm</location>
    </subcellularLocation>
</comment>
<keyword evidence="4 9" id="KW-0418">Kinase</keyword>
<feature type="binding site" evidence="9">
    <location>
        <begin position="41"/>
        <end position="45"/>
    </location>
    <ligand>
        <name>substrate</name>
    </ligand>
</feature>
<feature type="binding site" evidence="9">
    <location>
        <position position="289"/>
    </location>
    <ligand>
        <name>K(+)</name>
        <dbReference type="ChEBI" id="CHEBI:29103"/>
    </ligand>
</feature>
<evidence type="ECO:0000259" key="11">
    <source>
        <dbReference type="Pfam" id="PF00294"/>
    </source>
</evidence>
<dbReference type="RefSeq" id="WP_346758540.1">
    <property type="nucleotide sequence ID" value="NZ_JAUJEB010000002.1"/>
</dbReference>
<keyword evidence="7 9" id="KW-0630">Potassium</keyword>
<keyword evidence="3 9" id="KW-0547">Nucleotide-binding</keyword>
<keyword evidence="13" id="KW-1185">Reference proteome</keyword>
<keyword evidence="1 9" id="KW-0808">Transferase</keyword>
<dbReference type="NCBIfam" id="TIGR02152">
    <property type="entry name" value="D_ribokin_bact"/>
    <property type="match status" value="1"/>
</dbReference>
<evidence type="ECO:0000313" key="12">
    <source>
        <dbReference type="EMBL" id="MDN5213200.1"/>
    </source>
</evidence>
<dbReference type="HAMAP" id="MF_01987">
    <property type="entry name" value="Ribokinase"/>
    <property type="match status" value="1"/>
</dbReference>
<dbReference type="CDD" id="cd01174">
    <property type="entry name" value="ribokinase"/>
    <property type="match status" value="1"/>
</dbReference>
<feature type="active site" description="Proton acceptor" evidence="9">
    <location>
        <position position="254"/>
    </location>
</feature>
<evidence type="ECO:0000256" key="4">
    <source>
        <dbReference type="ARBA" id="ARBA00022777"/>
    </source>
</evidence>
<feature type="domain" description="Carbohydrate kinase PfkB" evidence="11">
    <location>
        <begin position="4"/>
        <end position="296"/>
    </location>
</feature>
<proteinExistence type="inferred from homology"/>
<evidence type="ECO:0000256" key="5">
    <source>
        <dbReference type="ARBA" id="ARBA00022840"/>
    </source>
</evidence>
<name>A0ABT8L8U9_9BACT</name>
<evidence type="ECO:0000256" key="2">
    <source>
        <dbReference type="ARBA" id="ARBA00022723"/>
    </source>
</evidence>
<comment type="catalytic activity">
    <reaction evidence="9">
        <text>D-ribose + ATP = D-ribose 5-phosphate + ADP + H(+)</text>
        <dbReference type="Rhea" id="RHEA:13697"/>
        <dbReference type="ChEBI" id="CHEBI:15378"/>
        <dbReference type="ChEBI" id="CHEBI:30616"/>
        <dbReference type="ChEBI" id="CHEBI:47013"/>
        <dbReference type="ChEBI" id="CHEBI:78346"/>
        <dbReference type="ChEBI" id="CHEBI:456216"/>
        <dbReference type="EC" id="2.7.1.15"/>
    </reaction>
</comment>
<comment type="subunit">
    <text evidence="9">Homodimer.</text>
</comment>